<dbReference type="Pfam" id="PF04773">
    <property type="entry name" value="FecR"/>
    <property type="match status" value="1"/>
</dbReference>
<evidence type="ECO:0000313" key="4">
    <source>
        <dbReference type="Proteomes" id="UP000652755"/>
    </source>
</evidence>
<keyword evidence="1" id="KW-0812">Transmembrane</keyword>
<dbReference type="InterPro" id="IPR006860">
    <property type="entry name" value="FecR"/>
</dbReference>
<keyword evidence="4" id="KW-1185">Reference proteome</keyword>
<dbReference type="PIRSF" id="PIRSF018266">
    <property type="entry name" value="FecR"/>
    <property type="match status" value="1"/>
</dbReference>
<evidence type="ECO:0000313" key="3">
    <source>
        <dbReference type="EMBL" id="MBC6112698.1"/>
    </source>
</evidence>
<dbReference type="Gene3D" id="2.60.120.1440">
    <property type="match status" value="1"/>
</dbReference>
<accession>A0ABR7KX59</accession>
<evidence type="ECO:0000256" key="1">
    <source>
        <dbReference type="SAM" id="Phobius"/>
    </source>
</evidence>
<feature type="transmembrane region" description="Helical" evidence="1">
    <location>
        <begin position="79"/>
        <end position="99"/>
    </location>
</feature>
<reference evidence="3 4" key="1">
    <citation type="submission" date="2020-08" db="EMBL/GenBank/DDBJ databases">
        <authorList>
            <person name="Sun Q."/>
            <person name="Inoue M."/>
        </authorList>
    </citation>
    <scope>NUCLEOTIDE SEQUENCE [LARGE SCALE GENOMIC DNA]</scope>
    <source>
        <strain evidence="3 4">CCM 8938</strain>
    </source>
</reference>
<dbReference type="Proteomes" id="UP000652755">
    <property type="component" value="Unassembled WGS sequence"/>
</dbReference>
<proteinExistence type="predicted"/>
<evidence type="ECO:0000259" key="2">
    <source>
        <dbReference type="Pfam" id="PF04773"/>
    </source>
</evidence>
<feature type="domain" description="FecR protein" evidence="2">
    <location>
        <begin position="114"/>
        <end position="210"/>
    </location>
</feature>
<dbReference type="Gene3D" id="3.55.50.30">
    <property type="match status" value="1"/>
</dbReference>
<dbReference type="EMBL" id="JACRYL010000025">
    <property type="protein sequence ID" value="MBC6112698.1"/>
    <property type="molecule type" value="Genomic_DNA"/>
</dbReference>
<keyword evidence="1" id="KW-0472">Membrane</keyword>
<keyword evidence="1" id="KW-1133">Transmembrane helix</keyword>
<dbReference type="PANTHER" id="PTHR30273:SF2">
    <property type="entry name" value="PROTEIN FECR"/>
    <property type="match status" value="1"/>
</dbReference>
<dbReference type="PANTHER" id="PTHR30273">
    <property type="entry name" value="PERIPLASMIC SIGNAL SENSOR AND SIGMA FACTOR ACTIVATOR FECR-RELATED"/>
    <property type="match status" value="1"/>
</dbReference>
<dbReference type="InterPro" id="IPR012373">
    <property type="entry name" value="Ferrdict_sens_TM"/>
</dbReference>
<organism evidence="3 4">
    <name type="scientific">Pedobacter fastidiosus</name>
    <dbReference type="NCBI Taxonomy" id="2765361"/>
    <lineage>
        <taxon>Bacteria</taxon>
        <taxon>Pseudomonadati</taxon>
        <taxon>Bacteroidota</taxon>
        <taxon>Sphingobacteriia</taxon>
        <taxon>Sphingobacteriales</taxon>
        <taxon>Sphingobacteriaceae</taxon>
        <taxon>Pedobacter</taxon>
    </lineage>
</organism>
<sequence>MKLNVQKFLSDKLSKFQHQQLGEEQTRLINDWFDEKEAAEDKPQVLLSEPSKSELRNQLFSEIVKVIGKENARHWYQYGWLKIAALLFAISTISLILFIRKDSLNPNQVAYQIYQTHNGEVKKISLPDGSFVWMNAATLIKVPQRFISLKIREINLEHGEAFFQVKRNTLKPFQIKTGKFLTTVLGTSFNIRSYPGEKNYQVAVSTGKVKVEKTEADSDRMLSSGLVKGEILEFNEQINQKVIKRGNTDNLMAWTTGKYLYLEDMDLLQIGKALERRYGFRVEVRTGREEKNKYTIAFGQVGIAGAAQQLALETGINYQLTNQLLIIKTGK</sequence>
<dbReference type="RefSeq" id="WP_187073114.1">
    <property type="nucleotide sequence ID" value="NZ_JACRYL010000025.1"/>
</dbReference>
<name>A0ABR7KX59_9SPHI</name>
<gene>
    <name evidence="3" type="ORF">H7U22_19925</name>
</gene>
<comment type="caution">
    <text evidence="3">The sequence shown here is derived from an EMBL/GenBank/DDBJ whole genome shotgun (WGS) entry which is preliminary data.</text>
</comment>
<protein>
    <submittedName>
        <fullName evidence="3">FecR family protein</fullName>
    </submittedName>
</protein>